<name>M3EGS8_9LEPT</name>
<evidence type="ECO:0000313" key="1">
    <source>
        <dbReference type="EMBL" id="EMF80263.1"/>
    </source>
</evidence>
<dbReference type="AlphaFoldDB" id="M3EGS8"/>
<proteinExistence type="predicted"/>
<organism evidence="1 2">
    <name type="scientific">Leptospira weilii serovar Topaz str. LT2116</name>
    <dbReference type="NCBI Taxonomy" id="1088540"/>
    <lineage>
        <taxon>Bacteria</taxon>
        <taxon>Pseudomonadati</taxon>
        <taxon>Spirochaetota</taxon>
        <taxon>Spirochaetia</taxon>
        <taxon>Leptospirales</taxon>
        <taxon>Leptospiraceae</taxon>
        <taxon>Leptospira</taxon>
    </lineage>
</organism>
<sequence>MFRFIESDYYIAIEETRADASLWISMRTNNIELSGPFRIY</sequence>
<evidence type="ECO:0000313" key="2">
    <source>
        <dbReference type="Proteomes" id="UP000011770"/>
    </source>
</evidence>
<reference evidence="1 2" key="1">
    <citation type="submission" date="2013-01" db="EMBL/GenBank/DDBJ databases">
        <authorList>
            <person name="Harkins D.M."/>
            <person name="Durkin A.S."/>
            <person name="Brinkac L.M."/>
            <person name="Haft D.H."/>
            <person name="Selengut J.D."/>
            <person name="Sanka R."/>
            <person name="DePew J."/>
            <person name="Purushe J."/>
            <person name="Tulsiani S.M."/>
            <person name="Graham G.C."/>
            <person name="Burns M.-A."/>
            <person name="Dohnt M.F."/>
            <person name="Smythe L.D."/>
            <person name="McKay D.B."/>
            <person name="Craig S.B."/>
            <person name="Vinetz J.M."/>
            <person name="Sutton G.G."/>
            <person name="Nierman W.C."/>
            <person name="Fouts D.E."/>
        </authorList>
    </citation>
    <scope>NUCLEOTIDE SEQUENCE [LARGE SCALE GENOMIC DNA]</scope>
    <source>
        <strain evidence="1 2">LT2116</strain>
    </source>
</reference>
<gene>
    <name evidence="1" type="ORF">LEP1GSC188_2629</name>
</gene>
<accession>M3EGS8</accession>
<dbReference type="EMBL" id="AHOR02000061">
    <property type="protein sequence ID" value="EMF80263.1"/>
    <property type="molecule type" value="Genomic_DNA"/>
</dbReference>
<dbReference type="Proteomes" id="UP000011770">
    <property type="component" value="Unassembled WGS sequence"/>
</dbReference>
<protein>
    <submittedName>
        <fullName evidence="1">Uncharacterized protein</fullName>
    </submittedName>
</protein>
<comment type="caution">
    <text evidence="1">The sequence shown here is derived from an EMBL/GenBank/DDBJ whole genome shotgun (WGS) entry which is preliminary data.</text>
</comment>